<evidence type="ECO:0000256" key="4">
    <source>
        <dbReference type="ARBA" id="ARBA00023014"/>
    </source>
</evidence>
<dbReference type="PANTHER" id="PTHR21496:SF0">
    <property type="entry name" value="RIESKE DOMAIN-CONTAINING PROTEIN"/>
    <property type="match status" value="1"/>
</dbReference>
<dbReference type="GO" id="GO:0046872">
    <property type="term" value="F:metal ion binding"/>
    <property type="evidence" value="ECO:0007669"/>
    <property type="project" value="UniProtKB-KW"/>
</dbReference>
<comment type="caution">
    <text evidence="8">The sequence shown here is derived from an EMBL/GenBank/DDBJ whole genome shotgun (WGS) entry which is preliminary data.</text>
</comment>
<dbReference type="Pfam" id="PF00355">
    <property type="entry name" value="Rieske"/>
    <property type="match status" value="1"/>
</dbReference>
<evidence type="ECO:0000256" key="5">
    <source>
        <dbReference type="ARBA" id="ARBA00034078"/>
    </source>
</evidence>
<dbReference type="InterPro" id="IPR036922">
    <property type="entry name" value="Rieske_2Fe-2S_sf"/>
</dbReference>
<dbReference type="PROSITE" id="PS51296">
    <property type="entry name" value="RIESKE"/>
    <property type="match status" value="1"/>
</dbReference>
<dbReference type="AlphaFoldDB" id="A0A1S9PLH9"/>
<comment type="cofactor">
    <cofactor evidence="5">
        <name>[2Fe-2S] cluster</name>
        <dbReference type="ChEBI" id="CHEBI:190135"/>
    </cofactor>
</comment>
<gene>
    <name evidence="8" type="ORF">BC343_01590</name>
</gene>
<dbReference type="SUPFAM" id="SSF50022">
    <property type="entry name" value="ISP domain"/>
    <property type="match status" value="1"/>
</dbReference>
<keyword evidence="9" id="KW-1185">Reference proteome</keyword>
<dbReference type="PANTHER" id="PTHR21496">
    <property type="entry name" value="FERREDOXIN-RELATED"/>
    <property type="match status" value="1"/>
</dbReference>
<keyword evidence="2" id="KW-0479">Metal-binding</keyword>
<dbReference type="RefSeq" id="WP_078345968.1">
    <property type="nucleotide sequence ID" value="NZ_MBTF01000001.1"/>
</dbReference>
<evidence type="ECO:0000256" key="6">
    <source>
        <dbReference type="ARBA" id="ARBA00038001"/>
    </source>
</evidence>
<protein>
    <recommendedName>
        <fullName evidence="7">Rieske domain-containing protein</fullName>
    </recommendedName>
</protein>
<dbReference type="InterPro" id="IPR017941">
    <property type="entry name" value="Rieske_2Fe-2S"/>
</dbReference>
<feature type="domain" description="Rieske" evidence="7">
    <location>
        <begin position="3"/>
        <end position="98"/>
    </location>
</feature>
<name>A0A1S9PLH9_9SPHI</name>
<evidence type="ECO:0000256" key="1">
    <source>
        <dbReference type="ARBA" id="ARBA00022714"/>
    </source>
</evidence>
<accession>A0A1S9PLH9</accession>
<evidence type="ECO:0000256" key="2">
    <source>
        <dbReference type="ARBA" id="ARBA00022723"/>
    </source>
</evidence>
<evidence type="ECO:0000313" key="8">
    <source>
        <dbReference type="EMBL" id="OOQ61789.1"/>
    </source>
</evidence>
<dbReference type="EMBL" id="MBTF01000001">
    <property type="protein sequence ID" value="OOQ61789.1"/>
    <property type="molecule type" value="Genomic_DNA"/>
</dbReference>
<dbReference type="OrthoDB" id="593800at2"/>
<sequence>MKWHSIEGIVPNCEPFIKKVKVDGKSICLVGYEGEVFALGSVCPHAREDLSRGWCADGKLVCPVHRFSYDLHTGRGSPGQNDYVDSYPVKIKGEVVYVGVESFFDKLKQAFK</sequence>
<evidence type="ECO:0000256" key="3">
    <source>
        <dbReference type="ARBA" id="ARBA00023004"/>
    </source>
</evidence>
<reference evidence="8 9" key="1">
    <citation type="submission" date="2016-07" db="EMBL/GenBank/DDBJ databases">
        <title>Genomic analysis of zinc-resistant bacterium Mucilaginibacter pedocola TBZ30.</title>
        <authorList>
            <person name="Huang J."/>
            <person name="Tang J."/>
        </authorList>
    </citation>
    <scope>NUCLEOTIDE SEQUENCE [LARGE SCALE GENOMIC DNA]</scope>
    <source>
        <strain evidence="8 9">TBZ30</strain>
    </source>
</reference>
<evidence type="ECO:0000259" key="7">
    <source>
        <dbReference type="PROSITE" id="PS51296"/>
    </source>
</evidence>
<proteinExistence type="inferred from homology"/>
<evidence type="ECO:0000313" key="9">
    <source>
        <dbReference type="Proteomes" id="UP000189739"/>
    </source>
</evidence>
<organism evidence="8 9">
    <name type="scientific">Mucilaginibacter pedocola</name>
    <dbReference type="NCBI Taxonomy" id="1792845"/>
    <lineage>
        <taxon>Bacteria</taxon>
        <taxon>Pseudomonadati</taxon>
        <taxon>Bacteroidota</taxon>
        <taxon>Sphingobacteriia</taxon>
        <taxon>Sphingobacteriales</taxon>
        <taxon>Sphingobacteriaceae</taxon>
        <taxon>Mucilaginibacter</taxon>
    </lineage>
</organism>
<dbReference type="Gene3D" id="2.102.10.10">
    <property type="entry name" value="Rieske [2Fe-2S] iron-sulphur domain"/>
    <property type="match status" value="1"/>
</dbReference>
<dbReference type="STRING" id="1792845.BC343_01590"/>
<dbReference type="Proteomes" id="UP000189739">
    <property type="component" value="Unassembled WGS sequence"/>
</dbReference>
<comment type="similarity">
    <text evidence="6">Belongs to the bacterial ring-hydroxylating dioxygenase ferredoxin component family.</text>
</comment>
<dbReference type="GO" id="GO:0051537">
    <property type="term" value="F:2 iron, 2 sulfur cluster binding"/>
    <property type="evidence" value="ECO:0007669"/>
    <property type="project" value="UniProtKB-KW"/>
</dbReference>
<keyword evidence="3" id="KW-0408">Iron</keyword>
<keyword evidence="4" id="KW-0411">Iron-sulfur</keyword>
<keyword evidence="1" id="KW-0001">2Fe-2S</keyword>